<proteinExistence type="inferred from homology"/>
<evidence type="ECO:0000256" key="5">
    <source>
        <dbReference type="ARBA" id="ARBA00022989"/>
    </source>
</evidence>
<evidence type="ECO:0000256" key="2">
    <source>
        <dbReference type="ARBA" id="ARBA00005583"/>
    </source>
</evidence>
<dbReference type="InterPro" id="IPR018480">
    <property type="entry name" value="PNAcMuramoyl-5peptid_Trfase_CS"/>
</dbReference>
<feature type="transmembrane region" description="Helical" evidence="7">
    <location>
        <begin position="255"/>
        <end position="274"/>
    </location>
</feature>
<feature type="transmembrane region" description="Helical" evidence="7">
    <location>
        <begin position="485"/>
        <end position="508"/>
    </location>
</feature>
<dbReference type="STRING" id="2711.A0A067GHL3"/>
<evidence type="ECO:0000256" key="6">
    <source>
        <dbReference type="ARBA" id="ARBA00023136"/>
    </source>
</evidence>
<evidence type="ECO:0000256" key="1">
    <source>
        <dbReference type="ARBA" id="ARBA00004141"/>
    </source>
</evidence>
<name>A0A067GHL3_CITSI</name>
<protein>
    <recommendedName>
        <fullName evidence="10">Phospho-N-acetylmuramoyl-pentapeptide-transferase</fullName>
    </recommendedName>
</protein>
<dbReference type="SMR" id="A0A067GHL3"/>
<keyword evidence="3" id="KW-0808">Transferase</keyword>
<keyword evidence="4 7" id="KW-0812">Transmembrane</keyword>
<dbReference type="GO" id="GO:0071555">
    <property type="term" value="P:cell wall organization"/>
    <property type="evidence" value="ECO:0000318"/>
    <property type="project" value="GO_Central"/>
</dbReference>
<dbReference type="eggNOG" id="ENOG502QPYQ">
    <property type="taxonomic scope" value="Eukaryota"/>
</dbReference>
<dbReference type="PROSITE" id="PS01347">
    <property type="entry name" value="MRAY_1"/>
    <property type="match status" value="1"/>
</dbReference>
<feature type="transmembrane region" description="Helical" evidence="7">
    <location>
        <begin position="286"/>
        <end position="304"/>
    </location>
</feature>
<dbReference type="NCBIfam" id="TIGR00445">
    <property type="entry name" value="mraY"/>
    <property type="match status" value="1"/>
</dbReference>
<feature type="transmembrane region" description="Helical" evidence="7">
    <location>
        <begin position="355"/>
        <end position="375"/>
    </location>
</feature>
<feature type="transmembrane region" description="Helical" evidence="7">
    <location>
        <begin position="324"/>
        <end position="343"/>
    </location>
</feature>
<dbReference type="GO" id="GO:0008963">
    <property type="term" value="F:phospho-N-acetylmuramoyl-pentapeptide-transferase activity"/>
    <property type="evidence" value="ECO:0007669"/>
    <property type="project" value="InterPro"/>
</dbReference>
<keyword evidence="6 7" id="KW-0472">Membrane</keyword>
<dbReference type="Pfam" id="PF00953">
    <property type="entry name" value="Glycos_transf_4"/>
    <property type="match status" value="1"/>
</dbReference>
<feature type="transmembrane region" description="Helical" evidence="7">
    <location>
        <begin position="185"/>
        <end position="204"/>
    </location>
</feature>
<gene>
    <name evidence="8" type="ORF">CISIN_1g010483mg</name>
</gene>
<dbReference type="Proteomes" id="UP000027120">
    <property type="component" value="Unassembled WGS sequence"/>
</dbReference>
<evidence type="ECO:0000256" key="7">
    <source>
        <dbReference type="SAM" id="Phobius"/>
    </source>
</evidence>
<keyword evidence="5 7" id="KW-1133">Transmembrane helix</keyword>
<dbReference type="PaxDb" id="2711-XP_006467480.1"/>
<evidence type="ECO:0008006" key="10">
    <source>
        <dbReference type="Google" id="ProtNLM"/>
    </source>
</evidence>
<dbReference type="AlphaFoldDB" id="A0A067GHL3"/>
<dbReference type="EMBL" id="KK784879">
    <property type="protein sequence ID" value="KDO78155.1"/>
    <property type="molecule type" value="Genomic_DNA"/>
</dbReference>
<feature type="transmembrane region" description="Helical" evidence="7">
    <location>
        <begin position="230"/>
        <end position="249"/>
    </location>
</feature>
<keyword evidence="9" id="KW-1185">Reference proteome</keyword>
<dbReference type="PROSITE" id="PS01348">
    <property type="entry name" value="MRAY_2"/>
    <property type="match status" value="1"/>
</dbReference>
<accession>A0A067GHL3</accession>
<feature type="transmembrane region" description="Helical" evidence="7">
    <location>
        <begin position="410"/>
        <end position="430"/>
    </location>
</feature>
<sequence length="509" mass="54698">MRSCSSFQRHSQSHLGHFRARRSSSLIVAKTSCRFRSGSLSPELNGSKSNVSRTHGYQLQYTAVQVGAFNDDFDIASFDNWSDDEGTVGYMVSSSEGEESDGEIVLNSISDTDLPSVFVSNNDALTLTAHRLAMIGRARRRHRIKLGLFINLGLITFLTVLLLFVDWCAWKIVRLPLAPFYLTRPFFISAVLVSCAGYICVPLLKSLKIRQIIRKEGPARHSRKGRTPTMGGLFFVPIGIAVTIATVGFSSLQVSGASAATLAIALIGLIDDVICLVKNHSSGLSAWSRLILEVAVGTWFSFWLDATSIPSPYGMKMLVPLPAPLGLLFLGKFYLLLTSFTFVSMGNGVNLTDGLDGLAGGTAALAFIGMSIAVLPICSELSIFGASMAGACVGFLLHNRYRASVFMGDTGSLALGGALASMAACTGMFFPLFVSSGIFVVEASSVIMQVLYFKITKHLLGGGRRLFRMAPFHHHLELCGLKEPMIVAGAYVISSVLALFAGYVGLIAA</sequence>
<dbReference type="InterPro" id="IPR000715">
    <property type="entry name" value="Glycosyl_transferase_4"/>
</dbReference>
<feature type="transmembrane region" description="Helical" evidence="7">
    <location>
        <begin position="146"/>
        <end position="165"/>
    </location>
</feature>
<evidence type="ECO:0000313" key="9">
    <source>
        <dbReference type="Proteomes" id="UP000027120"/>
    </source>
</evidence>
<comment type="subcellular location">
    <subcellularLocation>
        <location evidence="1">Membrane</location>
        <topology evidence="1">Multi-pass membrane protein</topology>
    </subcellularLocation>
</comment>
<dbReference type="GO" id="GO:0005886">
    <property type="term" value="C:plasma membrane"/>
    <property type="evidence" value="ECO:0000318"/>
    <property type="project" value="GO_Central"/>
</dbReference>
<dbReference type="PANTHER" id="PTHR22926">
    <property type="entry name" value="PHOSPHO-N-ACETYLMURAMOYL-PENTAPEPTIDE-TRANSFERASE"/>
    <property type="match status" value="1"/>
</dbReference>
<dbReference type="GO" id="GO:0044038">
    <property type="term" value="P:cell wall macromolecule biosynthetic process"/>
    <property type="evidence" value="ECO:0000318"/>
    <property type="project" value="GO_Central"/>
</dbReference>
<feature type="transmembrane region" description="Helical" evidence="7">
    <location>
        <begin position="381"/>
        <end position="398"/>
    </location>
</feature>
<dbReference type="InterPro" id="IPR003524">
    <property type="entry name" value="PNAcMuramoyl-5peptid_Trfase"/>
</dbReference>
<dbReference type="CDD" id="cd06852">
    <property type="entry name" value="GT_MraY"/>
    <property type="match status" value="1"/>
</dbReference>
<dbReference type="PANTHER" id="PTHR22926:SF5">
    <property type="entry name" value="PHOSPHO-N-ACETYLMURAMOYL-PENTAPEPTIDE-TRANSFERASE HOMOLOG"/>
    <property type="match status" value="1"/>
</dbReference>
<evidence type="ECO:0000256" key="4">
    <source>
        <dbReference type="ARBA" id="ARBA00022692"/>
    </source>
</evidence>
<comment type="similarity">
    <text evidence="2">Belongs to the glycosyltransferase 4 family. MraY subfamily.</text>
</comment>
<organism evidence="8 9">
    <name type="scientific">Citrus sinensis</name>
    <name type="common">Sweet orange</name>
    <name type="synonym">Citrus aurantium var. sinensis</name>
    <dbReference type="NCBI Taxonomy" id="2711"/>
    <lineage>
        <taxon>Eukaryota</taxon>
        <taxon>Viridiplantae</taxon>
        <taxon>Streptophyta</taxon>
        <taxon>Embryophyta</taxon>
        <taxon>Tracheophyta</taxon>
        <taxon>Spermatophyta</taxon>
        <taxon>Magnoliopsida</taxon>
        <taxon>eudicotyledons</taxon>
        <taxon>Gunneridae</taxon>
        <taxon>Pentapetalae</taxon>
        <taxon>rosids</taxon>
        <taxon>malvids</taxon>
        <taxon>Sapindales</taxon>
        <taxon>Rutaceae</taxon>
        <taxon>Aurantioideae</taxon>
        <taxon>Citrus</taxon>
    </lineage>
</organism>
<dbReference type="GO" id="GO:0016780">
    <property type="term" value="F:phosphotransferase activity, for other substituted phosphate groups"/>
    <property type="evidence" value="ECO:0000318"/>
    <property type="project" value="GO_Central"/>
</dbReference>
<evidence type="ECO:0000313" key="8">
    <source>
        <dbReference type="EMBL" id="KDO78155.1"/>
    </source>
</evidence>
<dbReference type="HAMAP" id="MF_00038">
    <property type="entry name" value="MraY"/>
    <property type="match status" value="1"/>
</dbReference>
<evidence type="ECO:0000256" key="3">
    <source>
        <dbReference type="ARBA" id="ARBA00022679"/>
    </source>
</evidence>
<reference evidence="8 9" key="1">
    <citation type="submission" date="2014-04" db="EMBL/GenBank/DDBJ databases">
        <authorList>
            <consortium name="International Citrus Genome Consortium"/>
            <person name="Gmitter F."/>
            <person name="Chen C."/>
            <person name="Farmerie W."/>
            <person name="Harkins T."/>
            <person name="Desany B."/>
            <person name="Mohiuddin M."/>
            <person name="Kodira C."/>
            <person name="Borodovsky M."/>
            <person name="Lomsadze A."/>
            <person name="Burns P."/>
            <person name="Jenkins J."/>
            <person name="Prochnik S."/>
            <person name="Shu S."/>
            <person name="Chapman J."/>
            <person name="Pitluck S."/>
            <person name="Schmutz J."/>
            <person name="Rokhsar D."/>
        </authorList>
    </citation>
    <scope>NUCLEOTIDE SEQUENCE</scope>
</reference>